<feature type="transmembrane region" description="Helical" evidence="1">
    <location>
        <begin position="39"/>
        <end position="59"/>
    </location>
</feature>
<organism evidence="3 4">
    <name type="scientific">Euhalothece natronophila Z-M001</name>
    <dbReference type="NCBI Taxonomy" id="522448"/>
    <lineage>
        <taxon>Bacteria</taxon>
        <taxon>Bacillati</taxon>
        <taxon>Cyanobacteriota</taxon>
        <taxon>Cyanophyceae</taxon>
        <taxon>Oscillatoriophycideae</taxon>
        <taxon>Chroococcales</taxon>
        <taxon>Halothecacae</taxon>
        <taxon>Halothece cluster</taxon>
        <taxon>Euhalothece</taxon>
    </lineage>
</organism>
<dbReference type="PANTHER" id="PTHR35333:SF3">
    <property type="entry name" value="BETA-LACTAMASE-TYPE TRANSPEPTIDASE FOLD CONTAINING PROTEIN"/>
    <property type="match status" value="1"/>
</dbReference>
<gene>
    <name evidence="3" type="ORF">FRE64_09025</name>
</gene>
<dbReference type="GO" id="GO:0030655">
    <property type="term" value="P:beta-lactam antibiotic catabolic process"/>
    <property type="evidence" value="ECO:0007669"/>
    <property type="project" value="InterPro"/>
</dbReference>
<sequence>MKKSCFFYLLRKNCYNLNLVIDYSLKIHIVVVSIKNVTISLFIIVSIFLLSLIGVRLFFLQNKTKSSNVENDLNRVSSVDFNRETITLELEHQQTELQKILDEYQNSVPVASSSVVIDLNDHVRATANADDQFVAASLYKLFVAYAVYDKIDRGEMTYEQQVPNSSFTVEACLQAMIAASDNECGFELGNLVDWTQLDQKLQNEGYTDTKLDNYDEKGDLDGDKKTSARDVAQLLYNLYQGRLVSPESREHFLTILNKQQRDDRLPQGLPQNTDIAHKTGELEDHRHDAGLITEGENQYIAVMLTAGWENPSQEAPPIFRDFSQTLATYFRYQ</sequence>
<dbReference type="GO" id="GO:0008800">
    <property type="term" value="F:beta-lactamase activity"/>
    <property type="evidence" value="ECO:0007669"/>
    <property type="project" value="InterPro"/>
</dbReference>
<keyword evidence="3" id="KW-0378">Hydrolase</keyword>
<dbReference type="KEGG" id="enn:FRE64_09025"/>
<dbReference type="PANTHER" id="PTHR35333">
    <property type="entry name" value="BETA-LACTAMASE"/>
    <property type="match status" value="1"/>
</dbReference>
<evidence type="ECO:0000259" key="2">
    <source>
        <dbReference type="Pfam" id="PF13354"/>
    </source>
</evidence>
<reference evidence="3" key="1">
    <citation type="submission" date="2019-08" db="EMBL/GenBank/DDBJ databases">
        <title>Carotenoids and Carotenoid Binding Proteins in the Halophilic Cyanobacterium Euhalothece sp. ZM00.</title>
        <authorList>
            <person name="Cho S.M."/>
            <person name="Song J.Y."/>
            <person name="Park Y.-I."/>
        </authorList>
    </citation>
    <scope>NUCLEOTIDE SEQUENCE [LARGE SCALE GENOMIC DNA]</scope>
    <source>
        <strain evidence="3">Z-M001</strain>
    </source>
</reference>
<dbReference type="SUPFAM" id="SSF56601">
    <property type="entry name" value="beta-lactamase/transpeptidase-like"/>
    <property type="match status" value="1"/>
</dbReference>
<name>A0A5B8NPE6_9CHRO</name>
<feature type="domain" description="Beta-lactamase class A catalytic" evidence="2">
    <location>
        <begin position="114"/>
        <end position="305"/>
    </location>
</feature>
<dbReference type="InterPro" id="IPR045155">
    <property type="entry name" value="Beta-lactam_cat"/>
</dbReference>
<evidence type="ECO:0000313" key="3">
    <source>
        <dbReference type="EMBL" id="QDZ40070.1"/>
    </source>
</evidence>
<evidence type="ECO:0000256" key="1">
    <source>
        <dbReference type="SAM" id="Phobius"/>
    </source>
</evidence>
<keyword evidence="1" id="KW-0812">Transmembrane</keyword>
<proteinExistence type="predicted"/>
<keyword evidence="1" id="KW-1133">Transmembrane helix</keyword>
<keyword evidence="4" id="KW-1185">Reference proteome</keyword>
<evidence type="ECO:0000313" key="4">
    <source>
        <dbReference type="Proteomes" id="UP000318453"/>
    </source>
</evidence>
<dbReference type="InterPro" id="IPR012338">
    <property type="entry name" value="Beta-lactam/transpept-like"/>
</dbReference>
<dbReference type="OrthoDB" id="1422836at2"/>
<dbReference type="AlphaFoldDB" id="A0A5B8NPE6"/>
<dbReference type="Pfam" id="PF13354">
    <property type="entry name" value="Beta-lactamase2"/>
    <property type="match status" value="1"/>
</dbReference>
<dbReference type="GO" id="GO:0046677">
    <property type="term" value="P:response to antibiotic"/>
    <property type="evidence" value="ECO:0007669"/>
    <property type="project" value="InterPro"/>
</dbReference>
<dbReference type="Gene3D" id="3.40.710.10">
    <property type="entry name" value="DD-peptidase/beta-lactamase superfamily"/>
    <property type="match status" value="1"/>
</dbReference>
<dbReference type="EMBL" id="CP042326">
    <property type="protein sequence ID" value="QDZ40070.1"/>
    <property type="molecule type" value="Genomic_DNA"/>
</dbReference>
<accession>A0A5B8NPE6</accession>
<dbReference type="Proteomes" id="UP000318453">
    <property type="component" value="Chromosome"/>
</dbReference>
<keyword evidence="1" id="KW-0472">Membrane</keyword>
<protein>
    <submittedName>
        <fullName evidence="3">Serine hydrolase</fullName>
    </submittedName>
</protein>
<dbReference type="InterPro" id="IPR000871">
    <property type="entry name" value="Beta-lactam_class-A"/>
</dbReference>